<comment type="similarity">
    <text evidence="2 3">Belongs to the CDP-alcohol phosphatidyltransferase class-I family.</text>
</comment>
<feature type="active site" description="Proton acceptor" evidence="2">
    <location>
        <position position="88"/>
    </location>
</feature>
<dbReference type="Pfam" id="PF01066">
    <property type="entry name" value="CDP-OH_P_transf"/>
    <property type="match status" value="1"/>
</dbReference>
<comment type="cofactor">
    <cofactor evidence="2">
        <name>Mn(2+)</name>
        <dbReference type="ChEBI" id="CHEBI:29035"/>
    </cofactor>
    <cofactor evidence="2">
        <name>Mg(2+)</name>
        <dbReference type="ChEBI" id="CHEBI:18420"/>
    </cofactor>
    <text evidence="2">Binds 2 Mg(2+) or Mn(2+) ions per subunit.</text>
</comment>
<feature type="binding site" evidence="2">
    <location>
        <position position="66"/>
    </location>
    <ligand>
        <name>Mg(2+)</name>
        <dbReference type="ChEBI" id="CHEBI:18420"/>
        <label>1</label>
    </ligand>
</feature>
<dbReference type="PROSITE" id="PS00379">
    <property type="entry name" value="CDP_ALCOHOL_P_TRANSF"/>
    <property type="match status" value="1"/>
</dbReference>
<reference evidence="4 5" key="1">
    <citation type="submission" date="2018-08" db="EMBL/GenBank/DDBJ databases">
        <title>The metabolism and importance of syntrophic acetate oxidation coupled to methane or sulfide production in haloalkaline environments.</title>
        <authorList>
            <person name="Timmers P.H.A."/>
            <person name="Vavourakis C.D."/>
            <person name="Sorokin D.Y."/>
            <person name="Sinninghe Damste J.S."/>
            <person name="Muyzer G."/>
            <person name="Stams A.J.M."/>
            <person name="Plugge C.M."/>
        </authorList>
    </citation>
    <scope>NUCLEOTIDE SEQUENCE [LARGE SCALE GENOMIC DNA]</scope>
    <source>
        <strain evidence="4">MSAO_Arc3</strain>
    </source>
</reference>
<feature type="transmembrane region" description="Helical" evidence="2">
    <location>
        <begin position="115"/>
        <end position="133"/>
    </location>
</feature>
<protein>
    <recommendedName>
        <fullName evidence="2">Archaetidylinositol phosphate synthase</fullName>
        <shortName evidence="2">AIP synthase</shortName>
        <ecNumber evidence="2">2.7.8.39</ecNumber>
    </recommendedName>
</protein>
<evidence type="ECO:0000256" key="1">
    <source>
        <dbReference type="ARBA" id="ARBA00022679"/>
    </source>
</evidence>
<comment type="pathway">
    <text evidence="2">Lipid metabolism; phospholipid metabolism.</text>
</comment>
<keyword evidence="2" id="KW-0812">Transmembrane</keyword>
<keyword evidence="2" id="KW-0472">Membrane</keyword>
<comment type="catalytic activity">
    <reaction evidence="2">
        <text>CDP-2,3-bis-O-(phytanyl)-sn-glycerol + 1D-myo-inositol 3-phosphate = saturated 1-archaetidyl-1D-myo-inositol 3-phosphate + CMP + H(+)</text>
        <dbReference type="Rhea" id="RHEA:36823"/>
        <dbReference type="ChEBI" id="CHEBI:15378"/>
        <dbReference type="ChEBI" id="CHEBI:58401"/>
        <dbReference type="ChEBI" id="CHEBI:60377"/>
        <dbReference type="ChEBI" id="CHEBI:74004"/>
        <dbReference type="ChEBI" id="CHEBI:74006"/>
        <dbReference type="EC" id="2.7.8.39"/>
    </reaction>
</comment>
<dbReference type="GO" id="GO:0008654">
    <property type="term" value="P:phospholipid biosynthetic process"/>
    <property type="evidence" value="ECO:0007669"/>
    <property type="project" value="UniProtKB-UniRule"/>
</dbReference>
<name>A0A3R7XIR9_9EURY</name>
<dbReference type="HAMAP" id="MF_02242">
    <property type="entry name" value="AIP_synthase"/>
    <property type="match status" value="1"/>
</dbReference>
<gene>
    <name evidence="4" type="ORF">D5R95_02575</name>
</gene>
<dbReference type="Gene3D" id="1.20.120.1760">
    <property type="match status" value="1"/>
</dbReference>
<keyword evidence="2" id="KW-0460">Magnesium</keyword>
<dbReference type="Proteomes" id="UP000284763">
    <property type="component" value="Unassembled WGS sequence"/>
</dbReference>
<feature type="binding site" evidence="2">
    <location>
        <position position="88"/>
    </location>
    <ligand>
        <name>Mg(2+)</name>
        <dbReference type="ChEBI" id="CHEBI:18420"/>
        <label>2</label>
    </ligand>
</feature>
<dbReference type="UniPathway" id="UPA00085"/>
<feature type="binding site" evidence="2">
    <location>
        <position position="63"/>
    </location>
    <ligand>
        <name>Mg(2+)</name>
        <dbReference type="ChEBI" id="CHEBI:18420"/>
        <label>1</label>
    </ligand>
</feature>
<keyword evidence="2" id="KW-0479">Metal-binding</keyword>
<feature type="binding site" evidence="2">
    <location>
        <position position="84"/>
    </location>
    <ligand>
        <name>Mg(2+)</name>
        <dbReference type="ChEBI" id="CHEBI:18420"/>
        <label>2</label>
    </ligand>
</feature>
<feature type="transmembrane region" description="Helical" evidence="2">
    <location>
        <begin position="50"/>
        <end position="69"/>
    </location>
</feature>
<keyword evidence="2" id="KW-0443">Lipid metabolism</keyword>
<dbReference type="EC" id="2.7.8.39" evidence="2"/>
<feature type="transmembrane region" description="Helical" evidence="2">
    <location>
        <begin position="90"/>
        <end position="109"/>
    </location>
</feature>
<dbReference type="InterPro" id="IPR000462">
    <property type="entry name" value="CDP-OH_P_trans"/>
</dbReference>
<dbReference type="EMBL" id="QZAB01000171">
    <property type="protein sequence ID" value="RQD89028.1"/>
    <property type="molecule type" value="Genomic_DNA"/>
</dbReference>
<sequence length="198" mass="21638">MLIFNKLKDKVRYYIIPLARIVPFSPNTITFIGLIISLLAALMFGLGELILAGLLIVLSGFFDVLDGAAARINKKMTNFGAFLDSICDRYADAIVFVGIIYGTLSGNILGGEPFLGIQLWFWCLLALIGSYIVSYSRSRAEASGAIDMNIGIAERSERMIILAIGAITGLITIAVILIVLITHITILQRIVHAKKYLD</sequence>
<evidence type="ECO:0000256" key="3">
    <source>
        <dbReference type="RuleBase" id="RU003750"/>
    </source>
</evidence>
<organism evidence="4 5">
    <name type="scientific">Methanosalsum natronophilum</name>
    <dbReference type="NCBI Taxonomy" id="768733"/>
    <lineage>
        <taxon>Archaea</taxon>
        <taxon>Methanobacteriati</taxon>
        <taxon>Methanobacteriota</taxon>
        <taxon>Stenosarchaea group</taxon>
        <taxon>Methanomicrobia</taxon>
        <taxon>Methanosarcinales</taxon>
        <taxon>Methanosarcinaceae</taxon>
        <taxon>Methanosalsum</taxon>
    </lineage>
</organism>
<keyword evidence="2" id="KW-1208">Phospholipid metabolism</keyword>
<feature type="binding site" evidence="2">
    <location>
        <position position="84"/>
    </location>
    <ligand>
        <name>Mg(2+)</name>
        <dbReference type="ChEBI" id="CHEBI:18420"/>
        <label>1</label>
    </ligand>
</feature>
<evidence type="ECO:0000313" key="4">
    <source>
        <dbReference type="EMBL" id="RQD89028.1"/>
    </source>
</evidence>
<dbReference type="RefSeq" id="WP_259133080.1">
    <property type="nucleotide sequence ID" value="NZ_JANUCS010000001.1"/>
</dbReference>
<dbReference type="InterPro" id="IPR048254">
    <property type="entry name" value="CDP_ALCOHOL_P_TRANSF_CS"/>
</dbReference>
<keyword evidence="1 2" id="KW-0808">Transferase</keyword>
<comment type="function">
    <text evidence="2">Catalyzes the formation of archaetidylinositol phosphate (AIP) from CDP-archaeol (CDP-ArOH or CDP-2,3-bis-(O-phytanyl)-sn-glycerol) and 1L-myo-inositol 1-phosphate (IP or 1D-myo-inositol 3-phosphate). AIP is a precursor of archaetidyl-myo-inositol (AI), an ether-type inositol phospholipid ubiquitously distributed in archaea membranes and essential for glycolipid biosynthesis in archaea.</text>
</comment>
<feature type="transmembrane region" description="Helical" evidence="2">
    <location>
        <begin position="160"/>
        <end position="186"/>
    </location>
</feature>
<dbReference type="GO" id="GO:0000287">
    <property type="term" value="F:magnesium ion binding"/>
    <property type="evidence" value="ECO:0007669"/>
    <property type="project" value="UniProtKB-UniRule"/>
</dbReference>
<dbReference type="GO" id="GO:0005886">
    <property type="term" value="C:plasma membrane"/>
    <property type="evidence" value="ECO:0007669"/>
    <property type="project" value="UniProtKB-SubCell"/>
</dbReference>
<keyword evidence="2" id="KW-0444">Lipid biosynthesis</keyword>
<keyword evidence="2" id="KW-1003">Cell membrane</keyword>
<evidence type="ECO:0000313" key="5">
    <source>
        <dbReference type="Proteomes" id="UP000284763"/>
    </source>
</evidence>
<evidence type="ECO:0000256" key="2">
    <source>
        <dbReference type="HAMAP-Rule" id="MF_02242"/>
    </source>
</evidence>
<feature type="transmembrane region" description="Helical" evidence="2">
    <location>
        <begin position="21"/>
        <end position="44"/>
    </location>
</feature>
<proteinExistence type="inferred from homology"/>
<dbReference type="GO" id="GO:0016780">
    <property type="term" value="F:phosphotransferase activity, for other substituted phosphate groups"/>
    <property type="evidence" value="ECO:0007669"/>
    <property type="project" value="UniProtKB-UniRule"/>
</dbReference>
<keyword evidence="2" id="KW-1133">Transmembrane helix</keyword>
<dbReference type="AlphaFoldDB" id="A0A3R7XIR9"/>
<dbReference type="InterPro" id="IPR044270">
    <property type="entry name" value="AIP_synthase"/>
</dbReference>
<feature type="binding site" evidence="2">
    <location>
        <position position="63"/>
    </location>
    <ligand>
        <name>Mg(2+)</name>
        <dbReference type="ChEBI" id="CHEBI:18420"/>
        <label>2</label>
    </ligand>
</feature>
<accession>A0A3R7XIR9</accession>
<keyword evidence="2" id="KW-0464">Manganese</keyword>
<comment type="caution">
    <text evidence="4">The sequence shown here is derived from an EMBL/GenBank/DDBJ whole genome shotgun (WGS) entry which is preliminary data.</text>
</comment>
<dbReference type="InterPro" id="IPR043130">
    <property type="entry name" value="CDP-OH_PTrfase_TM_dom"/>
</dbReference>
<comment type="subcellular location">
    <subcellularLocation>
        <location evidence="2">Cell membrane</location>
        <topology evidence="2">Multi-pass membrane protein</topology>
    </subcellularLocation>
</comment>